<dbReference type="InterPro" id="IPR003607">
    <property type="entry name" value="HD/PDEase_dom"/>
</dbReference>
<dbReference type="CDD" id="cd00077">
    <property type="entry name" value="HDc"/>
    <property type="match status" value="1"/>
</dbReference>
<organism evidence="4 5">
    <name type="scientific">Thermotoga neapolitana (strain ATCC 49049 / DSM 4359 / NBRC 107923 / NS-E)</name>
    <dbReference type="NCBI Taxonomy" id="309803"/>
    <lineage>
        <taxon>Bacteria</taxon>
        <taxon>Thermotogati</taxon>
        <taxon>Thermotogota</taxon>
        <taxon>Thermotogae</taxon>
        <taxon>Thermotogales</taxon>
        <taxon>Thermotogaceae</taxon>
        <taxon>Thermotoga</taxon>
    </lineage>
</organism>
<dbReference type="STRING" id="309803.CTN_1026"/>
<keyword evidence="5" id="KW-1185">Reference proteome</keyword>
<feature type="transmembrane region" description="Helical" evidence="1">
    <location>
        <begin position="179"/>
        <end position="201"/>
    </location>
</feature>
<dbReference type="InterPro" id="IPR006674">
    <property type="entry name" value="HD_domain"/>
</dbReference>
<dbReference type="Proteomes" id="UP000000445">
    <property type="component" value="Chromosome"/>
</dbReference>
<feature type="transmembrane region" description="Helical" evidence="1">
    <location>
        <begin position="112"/>
        <end position="134"/>
    </location>
</feature>
<proteinExistence type="predicted"/>
<protein>
    <submittedName>
        <fullName evidence="4">Metal dependent phosphohydrolase</fullName>
    </submittedName>
</protein>
<evidence type="ECO:0000259" key="2">
    <source>
        <dbReference type="PROSITE" id="PS51831"/>
    </source>
</evidence>
<keyword evidence="1" id="KW-0472">Membrane</keyword>
<feature type="transmembrane region" description="Helical" evidence="1">
    <location>
        <begin position="140"/>
        <end position="167"/>
    </location>
</feature>
<dbReference type="EMBL" id="CP000916">
    <property type="protein sequence ID" value="ACM23202.1"/>
    <property type="molecule type" value="Genomic_DNA"/>
</dbReference>
<dbReference type="SUPFAM" id="SSF109604">
    <property type="entry name" value="HD-domain/PDEase-like"/>
    <property type="match status" value="1"/>
</dbReference>
<feature type="transmembrane region" description="Helical" evidence="1">
    <location>
        <begin position="39"/>
        <end position="55"/>
    </location>
</feature>
<dbReference type="AlphaFoldDB" id="B9K8B9"/>
<dbReference type="HOGENOM" id="CLU_000445_92_14_0"/>
<dbReference type="RefSeq" id="WP_015919518.1">
    <property type="nucleotide sequence ID" value="NC_011978.1"/>
</dbReference>
<name>B9K8B9_THENN</name>
<dbReference type="PANTHER" id="PTHR43155:SF2">
    <property type="entry name" value="CYCLIC DI-GMP PHOSPHODIESTERASE PA4108"/>
    <property type="match status" value="1"/>
</dbReference>
<feature type="domain" description="HD-GYP" evidence="3">
    <location>
        <begin position="229"/>
        <end position="424"/>
    </location>
</feature>
<dbReference type="eggNOG" id="COG2206">
    <property type="taxonomic scope" value="Bacteria"/>
</dbReference>
<keyword evidence="1" id="KW-0812">Transmembrane</keyword>
<feature type="transmembrane region" description="Helical" evidence="1">
    <location>
        <begin position="75"/>
        <end position="100"/>
    </location>
</feature>
<sequence>MINQREKSFLIYSLFVLVIYVALIFIFKNTFSRMQNTEFVLFLFLISSIFEIASIKTLEFTGGKIETSASMVVHITVVFLLMPLEASLINASSGILYKLIKIPKERYPVSRYIFNFSQVAVSSYVSSIVFHSIVGQNFVWNILAVMICTMVYFILNNLFIFFGVYTLSKQDLREVLSKVISGPVLSMALFIPVVIIVYILYQYMGFIAIPVSLAAVLSIQIGNYYRYKYYEAKLEHLKLLAKSLEEKDKYTRGHSERVAELARKMARKLGFSPKMVERIYNAAFLHDIGKIGIPDHVLKKPTILSKEEMDIVKNHPVMGEDILREVDIFNNRESKWVRHHHERWDGTGYPDRLKGEEIPLPSRIIAVADVYEALTSDRPYRKALTKEEAREIMMKQMSGTVLDPDLVKLLFEILDEEGEEEKEK</sequence>
<keyword evidence="1" id="KW-1133">Transmembrane helix</keyword>
<dbReference type="Gene3D" id="1.10.3210.10">
    <property type="entry name" value="Hypothetical protein af1432"/>
    <property type="match status" value="1"/>
</dbReference>
<gene>
    <name evidence="4" type="ordered locus">CTN_1026</name>
</gene>
<evidence type="ECO:0000259" key="3">
    <source>
        <dbReference type="PROSITE" id="PS51832"/>
    </source>
</evidence>
<dbReference type="KEGG" id="tna:CTN_1026"/>
<dbReference type="GO" id="GO:0016787">
    <property type="term" value="F:hydrolase activity"/>
    <property type="evidence" value="ECO:0007669"/>
    <property type="project" value="UniProtKB-KW"/>
</dbReference>
<dbReference type="InterPro" id="IPR037522">
    <property type="entry name" value="HD_GYP_dom"/>
</dbReference>
<dbReference type="PROSITE" id="PS51832">
    <property type="entry name" value="HD_GYP"/>
    <property type="match status" value="1"/>
</dbReference>
<dbReference type="Pfam" id="PF20972">
    <property type="entry name" value="MASE9"/>
    <property type="match status" value="1"/>
</dbReference>
<evidence type="ECO:0000256" key="1">
    <source>
        <dbReference type="SAM" id="Phobius"/>
    </source>
</evidence>
<dbReference type="PROSITE" id="PS51831">
    <property type="entry name" value="HD"/>
    <property type="match status" value="1"/>
</dbReference>
<reference evidence="4 5" key="1">
    <citation type="journal article" date="2009" name="Biosci. Biotechnol. Biochem.">
        <title>WeGAS: a web-based microbial genome annotation system.</title>
        <authorList>
            <person name="Lee D."/>
            <person name="Seo H."/>
            <person name="Park C."/>
            <person name="Park K."/>
        </authorList>
    </citation>
    <scope>NUCLEOTIDE SEQUENCE [LARGE SCALE GENOMIC DNA]</scope>
    <source>
        <strain evidence="5">ATCC 49049 / DSM 4359 / NBRC 107923 / NS-E</strain>
    </source>
</reference>
<evidence type="ECO:0000313" key="5">
    <source>
        <dbReference type="Proteomes" id="UP000000445"/>
    </source>
</evidence>
<dbReference type="NCBIfam" id="TIGR00277">
    <property type="entry name" value="HDIG"/>
    <property type="match status" value="1"/>
</dbReference>
<feature type="domain" description="HD" evidence="2">
    <location>
        <begin position="251"/>
        <end position="374"/>
    </location>
</feature>
<dbReference type="SMART" id="SM00471">
    <property type="entry name" value="HDc"/>
    <property type="match status" value="1"/>
</dbReference>
<feature type="transmembrane region" description="Helical" evidence="1">
    <location>
        <begin position="6"/>
        <end position="27"/>
    </location>
</feature>
<feature type="transmembrane region" description="Helical" evidence="1">
    <location>
        <begin position="207"/>
        <end position="225"/>
    </location>
</feature>
<dbReference type="InterPro" id="IPR048430">
    <property type="entry name" value="MASE9"/>
</dbReference>
<dbReference type="PANTHER" id="PTHR43155">
    <property type="entry name" value="CYCLIC DI-GMP PHOSPHODIESTERASE PA4108-RELATED"/>
    <property type="match status" value="1"/>
</dbReference>
<evidence type="ECO:0000313" key="4">
    <source>
        <dbReference type="EMBL" id="ACM23202.1"/>
    </source>
</evidence>
<dbReference type="Pfam" id="PF13487">
    <property type="entry name" value="HD_5"/>
    <property type="match status" value="1"/>
</dbReference>
<dbReference type="InterPro" id="IPR006675">
    <property type="entry name" value="HDIG_dom"/>
</dbReference>
<accession>B9K8B9</accession>